<dbReference type="AlphaFoldDB" id="A0A2A2HD41"/>
<dbReference type="GO" id="GO:0004765">
    <property type="term" value="F:shikimate kinase activity"/>
    <property type="evidence" value="ECO:0007669"/>
    <property type="project" value="UniProtKB-UniRule"/>
</dbReference>
<dbReference type="InterPro" id="IPR020568">
    <property type="entry name" value="Ribosomal_Su5_D2-typ_SF"/>
</dbReference>
<comment type="similarity">
    <text evidence="3 14">Belongs to the GHMP kinase family. Archaeal shikimate kinase subfamily.</text>
</comment>
<gene>
    <name evidence="18" type="primary">thrB</name>
    <name evidence="14" type="synonym">aroK</name>
    <name evidence="17" type="ORF">ASJ82_00505</name>
    <name evidence="18" type="ORF">MSCUN_11790</name>
</gene>
<dbReference type="GO" id="GO:0008652">
    <property type="term" value="P:amino acid biosynthetic process"/>
    <property type="evidence" value="ECO:0007669"/>
    <property type="project" value="UniProtKB-KW"/>
</dbReference>
<keyword evidence="9 14" id="KW-0547">Nucleotide-binding</keyword>
<comment type="pathway">
    <text evidence="2 14">Metabolic intermediate biosynthesis; chorismate biosynthesis; chorismate from D-erythrose 4-phosphate and phosphoenolpyruvate: step 5/7.</text>
</comment>
<evidence type="ECO:0000313" key="19">
    <source>
        <dbReference type="Proteomes" id="UP000217528"/>
    </source>
</evidence>
<dbReference type="PANTHER" id="PTHR20861:SF3">
    <property type="entry name" value="SHIKIMATE KINASE"/>
    <property type="match status" value="1"/>
</dbReference>
<dbReference type="RefSeq" id="WP_245837646.1">
    <property type="nucleotide sequence ID" value="NZ_LMVN01000019.1"/>
</dbReference>
<dbReference type="InterPro" id="IPR014721">
    <property type="entry name" value="Ribsml_uS5_D2-typ_fold_subgr"/>
</dbReference>
<evidence type="ECO:0000259" key="15">
    <source>
        <dbReference type="Pfam" id="PF00288"/>
    </source>
</evidence>
<keyword evidence="7 14" id="KW-0028">Amino-acid biosynthesis</keyword>
<comment type="subcellular location">
    <subcellularLocation>
        <location evidence="1 14">Cytoplasm</location>
    </subcellularLocation>
</comment>
<evidence type="ECO:0000256" key="1">
    <source>
        <dbReference type="ARBA" id="ARBA00004496"/>
    </source>
</evidence>
<dbReference type="InterPro" id="IPR010189">
    <property type="entry name" value="SK_arc"/>
</dbReference>
<evidence type="ECO:0000259" key="16">
    <source>
        <dbReference type="Pfam" id="PF08544"/>
    </source>
</evidence>
<dbReference type="PIRSF" id="PIRSF005758">
    <property type="entry name" value="Shikimt_kin_arch"/>
    <property type="match status" value="1"/>
</dbReference>
<dbReference type="GO" id="GO:0005737">
    <property type="term" value="C:cytoplasm"/>
    <property type="evidence" value="ECO:0007669"/>
    <property type="project" value="UniProtKB-SubCell"/>
</dbReference>
<comment type="catalytic activity">
    <reaction evidence="13 14">
        <text>shikimate + ATP = 3-phosphoshikimate + ADP + H(+)</text>
        <dbReference type="Rhea" id="RHEA:13121"/>
        <dbReference type="ChEBI" id="CHEBI:15378"/>
        <dbReference type="ChEBI" id="CHEBI:30616"/>
        <dbReference type="ChEBI" id="CHEBI:36208"/>
        <dbReference type="ChEBI" id="CHEBI:145989"/>
        <dbReference type="ChEBI" id="CHEBI:456216"/>
        <dbReference type="EC" id="2.7.1.71"/>
    </reaction>
</comment>
<dbReference type="GO" id="GO:0005524">
    <property type="term" value="F:ATP binding"/>
    <property type="evidence" value="ECO:0007669"/>
    <property type="project" value="UniProtKB-UniRule"/>
</dbReference>
<dbReference type="InterPro" id="IPR013750">
    <property type="entry name" value="GHMP_kinase_C_dom"/>
</dbReference>
<dbReference type="InterPro" id="IPR006204">
    <property type="entry name" value="GHMP_kinase_N_dom"/>
</dbReference>
<reference evidence="17 19" key="2">
    <citation type="journal article" date="2017" name="BMC Genomics">
        <title>Genomic analysis of methanogenic archaea reveals a shift towards energy conservation.</title>
        <authorList>
            <person name="Gilmore S.P."/>
            <person name="Henske J.K."/>
            <person name="Sexton J.A."/>
            <person name="Solomon K.V."/>
            <person name="Seppala S."/>
            <person name="Yoo J.I."/>
            <person name="Huyett L.M."/>
            <person name="Pressman A."/>
            <person name="Cogan J.Z."/>
            <person name="Kivenson V."/>
            <person name="Peng X."/>
            <person name="Tan Y."/>
            <person name="Valentine D.L."/>
            <person name="O'Malley M.A."/>
        </authorList>
    </citation>
    <scope>NUCLEOTIDE SEQUENCE [LARGE SCALE GENOMIC DNA]</scope>
    <source>
        <strain evidence="17 19">1R-7</strain>
    </source>
</reference>
<evidence type="ECO:0000313" key="18">
    <source>
        <dbReference type="EMBL" id="PWL07936.1"/>
    </source>
</evidence>
<dbReference type="GO" id="GO:0009423">
    <property type="term" value="P:chorismate biosynthetic process"/>
    <property type="evidence" value="ECO:0007669"/>
    <property type="project" value="UniProtKB-UniRule"/>
</dbReference>
<reference evidence="18 20" key="1">
    <citation type="submission" date="2016-04" db="EMBL/GenBank/DDBJ databases">
        <title>Genome sequence of Methanosphaera cuniculi DSM 4103.</title>
        <authorList>
            <person name="Poehlein A."/>
            <person name="Seedorf H."/>
            <person name="Daniel R."/>
        </authorList>
    </citation>
    <scope>NUCLEOTIDE SEQUENCE [LARGE SCALE GENOMIC DNA]</scope>
    <source>
        <strain evidence="18 20">DSM 4103</strain>
    </source>
</reference>
<dbReference type="UniPathway" id="UPA00053">
    <property type="reaction ID" value="UER00088"/>
</dbReference>
<evidence type="ECO:0000256" key="13">
    <source>
        <dbReference type="ARBA" id="ARBA00048567"/>
    </source>
</evidence>
<keyword evidence="12 14" id="KW-0057">Aromatic amino acid biosynthesis</keyword>
<keyword evidence="19" id="KW-1185">Reference proteome</keyword>
<dbReference type="Pfam" id="PF08544">
    <property type="entry name" value="GHMP_kinases_C"/>
    <property type="match status" value="1"/>
</dbReference>
<dbReference type="PRINTS" id="PR00959">
    <property type="entry name" value="MEVGALKINASE"/>
</dbReference>
<dbReference type="EMBL" id="LMVN01000019">
    <property type="protein sequence ID" value="PAV07359.1"/>
    <property type="molecule type" value="Genomic_DNA"/>
</dbReference>
<organism evidence="17 19">
    <name type="scientific">Methanosphaera cuniculi</name>
    <dbReference type="NCBI Taxonomy" id="1077256"/>
    <lineage>
        <taxon>Archaea</taxon>
        <taxon>Methanobacteriati</taxon>
        <taxon>Methanobacteriota</taxon>
        <taxon>Methanomada group</taxon>
        <taxon>Methanobacteria</taxon>
        <taxon>Methanobacteriales</taxon>
        <taxon>Methanobacteriaceae</taxon>
        <taxon>Methanosphaera</taxon>
    </lineage>
</organism>
<evidence type="ECO:0000256" key="4">
    <source>
        <dbReference type="ARBA" id="ARBA00012154"/>
    </source>
</evidence>
<dbReference type="PROSITE" id="PS00627">
    <property type="entry name" value="GHMP_KINASES_ATP"/>
    <property type="match status" value="1"/>
</dbReference>
<dbReference type="SUPFAM" id="SSF54211">
    <property type="entry name" value="Ribosomal protein S5 domain 2-like"/>
    <property type="match status" value="1"/>
</dbReference>
<comment type="caution">
    <text evidence="17">The sequence shown here is derived from an EMBL/GenBank/DDBJ whole genome shotgun (WGS) entry which is preliminary data.</text>
</comment>
<keyword evidence="10 14" id="KW-0418">Kinase</keyword>
<dbReference type="InterPro" id="IPR006203">
    <property type="entry name" value="GHMP_knse_ATP-bd_CS"/>
</dbReference>
<evidence type="ECO:0000256" key="10">
    <source>
        <dbReference type="ARBA" id="ARBA00022777"/>
    </source>
</evidence>
<evidence type="ECO:0000256" key="5">
    <source>
        <dbReference type="ARBA" id="ARBA00013853"/>
    </source>
</evidence>
<evidence type="ECO:0000313" key="17">
    <source>
        <dbReference type="EMBL" id="PAV07359.1"/>
    </source>
</evidence>
<dbReference type="HAMAP" id="MF_00370">
    <property type="entry name" value="Shik_kinase_arch"/>
    <property type="match status" value="1"/>
</dbReference>
<dbReference type="EMBL" id="LWMS01000042">
    <property type="protein sequence ID" value="PWL07936.1"/>
    <property type="molecule type" value="Genomic_DNA"/>
</dbReference>
<feature type="domain" description="GHMP kinase N-terminal" evidence="15">
    <location>
        <begin position="69"/>
        <end position="165"/>
    </location>
</feature>
<evidence type="ECO:0000256" key="2">
    <source>
        <dbReference type="ARBA" id="ARBA00004842"/>
    </source>
</evidence>
<keyword evidence="6 14" id="KW-0963">Cytoplasm</keyword>
<dbReference type="PANTHER" id="PTHR20861">
    <property type="entry name" value="HOMOSERINE/4-DIPHOSPHOCYTIDYL-2-C-METHYL-D-ERYTHRITOL KINASE"/>
    <property type="match status" value="1"/>
</dbReference>
<protein>
    <recommendedName>
        <fullName evidence="5 14">Shikimate kinase</fullName>
        <shortName evidence="14">SK</shortName>
        <ecNumber evidence="4 14">2.7.1.71</ecNumber>
    </recommendedName>
</protein>
<proteinExistence type="inferred from homology"/>
<dbReference type="Proteomes" id="UP000246004">
    <property type="component" value="Unassembled WGS sequence"/>
</dbReference>
<feature type="binding site" evidence="14">
    <location>
        <begin position="95"/>
        <end position="105"/>
    </location>
    <ligand>
        <name>ATP</name>
        <dbReference type="ChEBI" id="CHEBI:30616"/>
    </ligand>
</feature>
<accession>A0A2A2HD41</accession>
<evidence type="ECO:0000256" key="12">
    <source>
        <dbReference type="ARBA" id="ARBA00023141"/>
    </source>
</evidence>
<evidence type="ECO:0000256" key="7">
    <source>
        <dbReference type="ARBA" id="ARBA00022605"/>
    </source>
</evidence>
<dbReference type="Pfam" id="PF00288">
    <property type="entry name" value="GHMP_kinases_N"/>
    <property type="match status" value="1"/>
</dbReference>
<sequence length="310" mass="33305">MVKVRSPASATVINAISIGRGSAYGIKLYVTADVNIINRNSDYDIECICMSLDDPDMDVSLIDECVKLVYERLCECKDFNLKNITLKVETKSDIPPGSGLSSSSAASNSVVYATLLTLLDEAGLTVDDVGISDEDIINIGIEASLNVGVSITGAYDDASASFYGGWKITDNMKREIIADYPHKYSKVLIYIPDKSSYTAQCDVENMKILAPLVEIAFSHALDKNIEKALTLNGLLYSTALNLDTQVALDALKAGAKAAGLSGTGSAYSILVDNQKDIVEIKSALSKYPGRLIETELDNEGSVVIGEDNFE</sequence>
<evidence type="ECO:0000256" key="14">
    <source>
        <dbReference type="HAMAP-Rule" id="MF_00370"/>
    </source>
</evidence>
<dbReference type="GO" id="GO:0009073">
    <property type="term" value="P:aromatic amino acid family biosynthetic process"/>
    <property type="evidence" value="ECO:0007669"/>
    <property type="project" value="UniProtKB-KW"/>
</dbReference>
<evidence type="ECO:0000256" key="6">
    <source>
        <dbReference type="ARBA" id="ARBA00022490"/>
    </source>
</evidence>
<evidence type="ECO:0000313" key="20">
    <source>
        <dbReference type="Proteomes" id="UP000246004"/>
    </source>
</evidence>
<feature type="domain" description="GHMP kinase C-terminal" evidence="16">
    <location>
        <begin position="223"/>
        <end position="287"/>
    </location>
</feature>
<evidence type="ECO:0000256" key="3">
    <source>
        <dbReference type="ARBA" id="ARBA00010202"/>
    </source>
</evidence>
<evidence type="ECO:0000256" key="8">
    <source>
        <dbReference type="ARBA" id="ARBA00022679"/>
    </source>
</evidence>
<dbReference type="Proteomes" id="UP000217528">
    <property type="component" value="Unassembled WGS sequence"/>
</dbReference>
<keyword evidence="8 14" id="KW-0808">Transferase</keyword>
<dbReference type="NCBIfam" id="TIGR01920">
    <property type="entry name" value="Shik_kin_archae"/>
    <property type="match status" value="1"/>
</dbReference>
<keyword evidence="11 14" id="KW-0067">ATP-binding</keyword>
<name>A0A2A2HD41_9EURY</name>
<dbReference type="Gene3D" id="3.30.230.10">
    <property type="match status" value="1"/>
</dbReference>
<evidence type="ECO:0000256" key="9">
    <source>
        <dbReference type="ARBA" id="ARBA00022741"/>
    </source>
</evidence>
<dbReference type="EC" id="2.7.1.71" evidence="4 14"/>
<evidence type="ECO:0000256" key="11">
    <source>
        <dbReference type="ARBA" id="ARBA00022840"/>
    </source>
</evidence>